<feature type="transmembrane region" description="Helical" evidence="1">
    <location>
        <begin position="214"/>
        <end position="236"/>
    </location>
</feature>
<feature type="transmembrane region" description="Helical" evidence="1">
    <location>
        <begin position="286"/>
        <end position="305"/>
    </location>
</feature>
<keyword evidence="1" id="KW-1133">Transmembrane helix</keyword>
<gene>
    <name evidence="3" type="ORF">GCM10009533_33410</name>
</gene>
<feature type="transmembrane region" description="Helical" evidence="1">
    <location>
        <begin position="137"/>
        <end position="153"/>
    </location>
</feature>
<keyword evidence="1" id="KW-0812">Transmembrane</keyword>
<keyword evidence="1" id="KW-0472">Membrane</keyword>
<evidence type="ECO:0000256" key="1">
    <source>
        <dbReference type="SAM" id="Phobius"/>
    </source>
</evidence>
<feature type="transmembrane region" description="Helical" evidence="1">
    <location>
        <begin position="188"/>
        <end position="208"/>
    </location>
</feature>
<feature type="transmembrane region" description="Helical" evidence="1">
    <location>
        <begin position="21"/>
        <end position="42"/>
    </location>
</feature>
<dbReference type="InterPro" id="IPR007349">
    <property type="entry name" value="DUF418"/>
</dbReference>
<accession>A0ABN1D196</accession>
<evidence type="ECO:0000259" key="2">
    <source>
        <dbReference type="Pfam" id="PF04235"/>
    </source>
</evidence>
<name>A0ABN1D196_SACER</name>
<dbReference type="PANTHER" id="PTHR30590">
    <property type="entry name" value="INNER MEMBRANE PROTEIN"/>
    <property type="match status" value="1"/>
</dbReference>
<protein>
    <submittedName>
        <fullName evidence="3">DUF418 domain-containing protein</fullName>
    </submittedName>
</protein>
<evidence type="ECO:0000313" key="4">
    <source>
        <dbReference type="Proteomes" id="UP001500729"/>
    </source>
</evidence>
<sequence length="333" mass="36525">MTTLDVRTQRLTGRIHDLDALRGFALCGILFVNIPSIAHMGWGPAIGVADPVRTALNMFVQQRFHPIFAFLFGVGFALFLDRAGARVAHPRVLLFRRLAVLALIGVGHQFLMPGEPLLIYAVAGMVVLLPTARLPRWVLLWGGLALLLTGLIAADGGVFLVPGLLVLGAAAVRCGLVETLDHRTRQLGVVFGISVVPAGIGVWIQVISKQEPTFFLIWATAGLFGAVAYASGFLLLFRTRLRGALAAVFTPLGRMALTNFVSATLLTLSFGPLIGLGEGSIRYDRMLLFAIGVLAAQWAFSRWWLRRFGHGPLEWLWRCATWWRLVPLRRSVR</sequence>
<dbReference type="EMBL" id="BAAAGS010000020">
    <property type="protein sequence ID" value="GAA0531561.1"/>
    <property type="molecule type" value="Genomic_DNA"/>
</dbReference>
<feature type="transmembrane region" description="Helical" evidence="1">
    <location>
        <begin position="117"/>
        <end position="132"/>
    </location>
</feature>
<dbReference type="PANTHER" id="PTHR30590:SF3">
    <property type="entry name" value="HYPOTHETICAL MEMBRANE SPANNING PROTEIN"/>
    <property type="match status" value="1"/>
</dbReference>
<dbReference type="Pfam" id="PF04235">
    <property type="entry name" value="DUF418"/>
    <property type="match status" value="1"/>
</dbReference>
<feature type="transmembrane region" description="Helical" evidence="1">
    <location>
        <begin position="92"/>
        <end position="111"/>
    </location>
</feature>
<dbReference type="InterPro" id="IPR052529">
    <property type="entry name" value="Bact_Transport_Assoc"/>
</dbReference>
<dbReference type="Proteomes" id="UP001500729">
    <property type="component" value="Unassembled WGS sequence"/>
</dbReference>
<feature type="transmembrane region" description="Helical" evidence="1">
    <location>
        <begin position="256"/>
        <end position="274"/>
    </location>
</feature>
<comment type="caution">
    <text evidence="3">The sequence shown here is derived from an EMBL/GenBank/DDBJ whole genome shotgun (WGS) entry which is preliminary data.</text>
</comment>
<keyword evidence="4" id="KW-1185">Reference proteome</keyword>
<dbReference type="RefSeq" id="WP_009944474.1">
    <property type="nucleotide sequence ID" value="NZ_BAAAGS010000020.1"/>
</dbReference>
<feature type="transmembrane region" description="Helical" evidence="1">
    <location>
        <begin position="62"/>
        <end position="80"/>
    </location>
</feature>
<evidence type="ECO:0000313" key="3">
    <source>
        <dbReference type="EMBL" id="GAA0531561.1"/>
    </source>
</evidence>
<proteinExistence type="predicted"/>
<feature type="transmembrane region" description="Helical" evidence="1">
    <location>
        <begin position="159"/>
        <end position="176"/>
    </location>
</feature>
<feature type="domain" description="DUF418" evidence="2">
    <location>
        <begin position="171"/>
        <end position="324"/>
    </location>
</feature>
<reference evidence="3 4" key="1">
    <citation type="journal article" date="2019" name="Int. J. Syst. Evol. Microbiol.">
        <title>The Global Catalogue of Microorganisms (GCM) 10K type strain sequencing project: providing services to taxonomists for standard genome sequencing and annotation.</title>
        <authorList>
            <consortium name="The Broad Institute Genomics Platform"/>
            <consortium name="The Broad Institute Genome Sequencing Center for Infectious Disease"/>
            <person name="Wu L."/>
            <person name="Ma J."/>
        </authorList>
    </citation>
    <scope>NUCLEOTIDE SEQUENCE [LARGE SCALE GENOMIC DNA]</scope>
    <source>
        <strain evidence="3 4">JCM 10303</strain>
    </source>
</reference>
<organism evidence="3 4">
    <name type="scientific">Saccharopolyspora erythraea</name>
    <name type="common">Streptomyces erythraeus</name>
    <dbReference type="NCBI Taxonomy" id="1836"/>
    <lineage>
        <taxon>Bacteria</taxon>
        <taxon>Bacillati</taxon>
        <taxon>Actinomycetota</taxon>
        <taxon>Actinomycetes</taxon>
        <taxon>Pseudonocardiales</taxon>
        <taxon>Pseudonocardiaceae</taxon>
        <taxon>Saccharopolyspora</taxon>
    </lineage>
</organism>